<comment type="caution">
    <text evidence="9">The sequence shown here is derived from an EMBL/GenBank/DDBJ whole genome shotgun (WGS) entry which is preliminary data.</text>
</comment>
<feature type="transmembrane region" description="Helical" evidence="6">
    <location>
        <begin position="206"/>
        <end position="226"/>
    </location>
</feature>
<evidence type="ECO:0000256" key="4">
    <source>
        <dbReference type="ARBA" id="ARBA00022989"/>
    </source>
</evidence>
<evidence type="ECO:0000256" key="2">
    <source>
        <dbReference type="ARBA" id="ARBA00022475"/>
    </source>
</evidence>
<dbReference type="InterPro" id="IPR001750">
    <property type="entry name" value="ND/Mrp_TM"/>
</dbReference>
<feature type="transmembrane region" description="Helical" evidence="6">
    <location>
        <begin position="166"/>
        <end position="186"/>
    </location>
</feature>
<proteinExistence type="predicted"/>
<feature type="transmembrane region" description="Helical" evidence="6">
    <location>
        <begin position="74"/>
        <end position="99"/>
    </location>
</feature>
<feature type="transmembrane region" description="Helical" evidence="6">
    <location>
        <begin position="233"/>
        <end position="255"/>
    </location>
</feature>
<evidence type="ECO:0000256" key="3">
    <source>
        <dbReference type="ARBA" id="ARBA00022692"/>
    </source>
</evidence>
<keyword evidence="5 6" id="KW-0472">Membrane</keyword>
<dbReference type="GeneID" id="96954591"/>
<dbReference type="AlphaFoldDB" id="A0ABD6A0Z2"/>
<dbReference type="Pfam" id="PF00662">
    <property type="entry name" value="Proton_antipo_N"/>
    <property type="match status" value="1"/>
</dbReference>
<feature type="transmembrane region" description="Helical" evidence="6">
    <location>
        <begin position="136"/>
        <end position="154"/>
    </location>
</feature>
<dbReference type="Proteomes" id="UP001596434">
    <property type="component" value="Unassembled WGS sequence"/>
</dbReference>
<gene>
    <name evidence="9" type="ORF">ACFQKE_13035</name>
</gene>
<feature type="transmembrane region" description="Helical" evidence="6">
    <location>
        <begin position="111"/>
        <end position="130"/>
    </location>
</feature>
<dbReference type="PRINTS" id="PR01437">
    <property type="entry name" value="NUOXDRDTASE4"/>
</dbReference>
<dbReference type="InterPro" id="IPR003918">
    <property type="entry name" value="NADH_UbQ_OxRdtase"/>
</dbReference>
<organism evidence="9 10">
    <name type="scientific">Haloplanus litoreus</name>
    <dbReference type="NCBI Taxonomy" id="767515"/>
    <lineage>
        <taxon>Archaea</taxon>
        <taxon>Methanobacteriati</taxon>
        <taxon>Methanobacteriota</taxon>
        <taxon>Stenosarchaea group</taxon>
        <taxon>Halobacteria</taxon>
        <taxon>Halobacteriales</taxon>
        <taxon>Haloferacaceae</taxon>
        <taxon>Haloplanus</taxon>
    </lineage>
</organism>
<name>A0ABD6A0Z2_9EURY</name>
<feature type="domain" description="NADH-Ubiquinone oxidoreductase (complex I) chain 5 N-terminal" evidence="8">
    <location>
        <begin position="72"/>
        <end position="105"/>
    </location>
</feature>
<keyword evidence="2" id="KW-1003">Cell membrane</keyword>
<evidence type="ECO:0000256" key="6">
    <source>
        <dbReference type="SAM" id="Phobius"/>
    </source>
</evidence>
<feature type="transmembrane region" description="Helical" evidence="6">
    <location>
        <begin position="267"/>
        <end position="285"/>
    </location>
</feature>
<accession>A0ABD6A0Z2</accession>
<dbReference type="PANTHER" id="PTHR42703:SF1">
    <property type="entry name" value="NA(+)_H(+) ANTIPORTER SUBUNIT D1"/>
    <property type="match status" value="1"/>
</dbReference>
<feature type="transmembrane region" description="Helical" evidence="6">
    <location>
        <begin position="326"/>
        <end position="346"/>
    </location>
</feature>
<dbReference type="InterPro" id="IPR050586">
    <property type="entry name" value="CPA3_Na-H_Antiporter_D"/>
</dbReference>
<dbReference type="InterPro" id="IPR001516">
    <property type="entry name" value="Proton_antipo_N"/>
</dbReference>
<evidence type="ECO:0000259" key="8">
    <source>
        <dbReference type="Pfam" id="PF00662"/>
    </source>
</evidence>
<dbReference type="EMBL" id="JBHTAT010000001">
    <property type="protein sequence ID" value="MFC7256206.1"/>
    <property type="molecule type" value="Genomic_DNA"/>
</dbReference>
<reference evidence="9 10" key="1">
    <citation type="journal article" date="2019" name="Int. J. Syst. Evol. Microbiol.">
        <title>The Global Catalogue of Microorganisms (GCM) 10K type strain sequencing project: providing services to taxonomists for standard genome sequencing and annotation.</title>
        <authorList>
            <consortium name="The Broad Institute Genomics Platform"/>
            <consortium name="The Broad Institute Genome Sequencing Center for Infectious Disease"/>
            <person name="Wu L."/>
            <person name="Ma J."/>
        </authorList>
    </citation>
    <scope>NUCLEOTIDE SEQUENCE [LARGE SCALE GENOMIC DNA]</scope>
    <source>
        <strain evidence="9 10">GX21</strain>
    </source>
</reference>
<dbReference type="Pfam" id="PF00361">
    <property type="entry name" value="Proton_antipo_M"/>
    <property type="match status" value="1"/>
</dbReference>
<dbReference type="PANTHER" id="PTHR42703">
    <property type="entry name" value="NADH DEHYDROGENASE"/>
    <property type="match status" value="1"/>
</dbReference>
<dbReference type="GO" id="GO:0005886">
    <property type="term" value="C:plasma membrane"/>
    <property type="evidence" value="ECO:0007669"/>
    <property type="project" value="UniProtKB-SubCell"/>
</dbReference>
<keyword evidence="10" id="KW-1185">Reference proteome</keyword>
<evidence type="ECO:0000256" key="1">
    <source>
        <dbReference type="ARBA" id="ARBA00004651"/>
    </source>
</evidence>
<feature type="transmembrane region" description="Helical" evidence="6">
    <location>
        <begin position="403"/>
        <end position="427"/>
    </location>
</feature>
<feature type="transmembrane region" description="Helical" evidence="6">
    <location>
        <begin position="491"/>
        <end position="508"/>
    </location>
</feature>
<comment type="subcellular location">
    <subcellularLocation>
        <location evidence="1">Cell membrane</location>
        <topology evidence="1">Multi-pass membrane protein</topology>
    </subcellularLocation>
</comment>
<feature type="transmembrane region" description="Helical" evidence="6">
    <location>
        <begin position="6"/>
        <end position="22"/>
    </location>
</feature>
<feature type="domain" description="NADH:quinone oxidoreductase/Mrp antiporter transmembrane" evidence="7">
    <location>
        <begin position="131"/>
        <end position="437"/>
    </location>
</feature>
<sequence>MSSPVITPLLIALVTAVLTLVLGRRPRIQRATSVAGAVGYVVAVSSVVWVVVLAPAAPGAGAYQVGDWPAPFGITLVLDGLSAFMLTIAAGVGLASMLFSVRYVNPENQRVYYHPLFHLLLVGVTGAFLTGDLFNLFVWFEVMLIVSYVFVAFYGTDYATAASFRYLVLNVLGSALMLVAIGGLYATTGTLNMADMAQRLGNPAAYGVDPAPVVGLSALLLAVFALKAGLVPFQFWVPAAYTAAPAPVTAMFAGVTKKVGVYAVVRLYFTVFAAAPVAIDLPGLVGVSPLDFLAPVLAAMGVASIVVGGFGAVGQNRLEGTFAYSSVGQIGFIALPIAIAAAATPVTGDPTETLRGAAIAAALVFTLHHALAKGLLFLSTAAVEDATGTDSLRDLGGVAGRSPVLAGTVFVGLLSLIGLPPLTGFFGKFLAFDAAVRGLAAGPGVLSALALIALFLGAVLTILYTTRVWVGGFWGPETSAVEAATAEPGQVAVLVALAVAVVLVGVGFDPIYRFAETAASAAIDSGAYVDVVSPNGGDGV</sequence>
<dbReference type="RefSeq" id="WP_379704801.1">
    <property type="nucleotide sequence ID" value="NZ_JBHTAT010000001.1"/>
</dbReference>
<evidence type="ECO:0000313" key="10">
    <source>
        <dbReference type="Proteomes" id="UP001596434"/>
    </source>
</evidence>
<keyword evidence="4 6" id="KW-1133">Transmembrane helix</keyword>
<protein>
    <submittedName>
        <fullName evidence="9">Complex I subunit 5 family protein</fullName>
    </submittedName>
</protein>
<keyword evidence="3 6" id="KW-0812">Transmembrane</keyword>
<feature type="transmembrane region" description="Helical" evidence="6">
    <location>
        <begin position="34"/>
        <end position="54"/>
    </location>
</feature>
<feature type="transmembrane region" description="Helical" evidence="6">
    <location>
        <begin position="439"/>
        <end position="464"/>
    </location>
</feature>
<feature type="transmembrane region" description="Helical" evidence="6">
    <location>
        <begin position="292"/>
        <end position="314"/>
    </location>
</feature>
<evidence type="ECO:0000313" key="9">
    <source>
        <dbReference type="EMBL" id="MFC7256206.1"/>
    </source>
</evidence>
<evidence type="ECO:0000259" key="7">
    <source>
        <dbReference type="Pfam" id="PF00361"/>
    </source>
</evidence>
<feature type="transmembrane region" description="Helical" evidence="6">
    <location>
        <begin position="358"/>
        <end position="383"/>
    </location>
</feature>
<evidence type="ECO:0000256" key="5">
    <source>
        <dbReference type="ARBA" id="ARBA00023136"/>
    </source>
</evidence>